<dbReference type="eggNOG" id="COG4166">
    <property type="taxonomic scope" value="Bacteria"/>
</dbReference>
<evidence type="ECO:0000313" key="7">
    <source>
        <dbReference type="EMBL" id="AHC14128.1"/>
    </source>
</evidence>
<dbReference type="InterPro" id="IPR030678">
    <property type="entry name" value="Peptide/Ni-bd"/>
</dbReference>
<dbReference type="STRING" id="1307761.L21SP2_0701"/>
<feature type="signal peptide" evidence="5">
    <location>
        <begin position="1"/>
        <end position="24"/>
    </location>
</feature>
<dbReference type="InterPro" id="IPR000914">
    <property type="entry name" value="SBP_5_dom"/>
</dbReference>
<feature type="chain" id="PRO_5004741904" evidence="5">
    <location>
        <begin position="25"/>
        <end position="542"/>
    </location>
</feature>
<feature type="domain" description="Solute-binding protein family 5" evidence="6">
    <location>
        <begin position="77"/>
        <end position="463"/>
    </location>
</feature>
<dbReference type="Gene3D" id="3.40.190.10">
    <property type="entry name" value="Periplasmic binding protein-like II"/>
    <property type="match status" value="1"/>
</dbReference>
<keyword evidence="8" id="KW-1185">Reference proteome</keyword>
<name>V5WE99_9SPIO</name>
<dbReference type="GO" id="GO:0030288">
    <property type="term" value="C:outer membrane-bounded periplasmic space"/>
    <property type="evidence" value="ECO:0007669"/>
    <property type="project" value="UniProtKB-ARBA"/>
</dbReference>
<comment type="similarity">
    <text evidence="2">Belongs to the bacterial solute-binding protein 5 family.</text>
</comment>
<comment type="subcellular location">
    <subcellularLocation>
        <location evidence="1">Cell envelope</location>
    </subcellularLocation>
</comment>
<sequence>MKRSLWLVLFVALTVPALLFTACGGDSTAAAEEEEMVLNWNLSADPKTIDPGLNGATDGGDIIANTFEGLVRERNGEVYPGIAESWEFSEDGKTVTFNLRESKWSDGSDLTAQDFVYAWKRAMAPETASEYSWIWEYTNVVNAPAATVGEVSLDEVGIRAVDDYTLEVQLSAPTPYFISLSSFYHFMPVKQSAVEAGPDGAWAKDPDIYVSNGPFVVTEYTIGDGLVLEQNPNFWDAENVEIDRINVKFIDEASTAYTAYNAGEFDFLNDVPPAEVPKLIAENPEFYVFPLLGTYYYNFNMDLDMWDDARIRRALTLSIDREQIVDVLARGNVPAPGFVPPGFPDHMGRDFFETAGDYGIPTDDSQFEEAQELLAEAGYEDGEGFPEFTLMYNTSEGHKLVAEMVQEMWKTNLGIDITLENQEWAVFQETRKQGDYEVARGGWITDFLDPSGLLAIFTEGNAYNDPNFNNDEYNAAMARALTATTDEAHYEALYEAQDILMNELPIIPVYHYTDYMLSSPAVKGWERSMLSGTDFRYATVER</sequence>
<reference evidence="7 8" key="1">
    <citation type="journal article" date="2015" name="Stand. Genomic Sci.">
        <title>Complete genome sequence and description of Salinispira pacifica gen. nov., sp. nov., a novel spirochaete isolated form a hypersaline microbial mat.</title>
        <authorList>
            <person name="Ben Hania W."/>
            <person name="Joseph M."/>
            <person name="Schumann P."/>
            <person name="Bunk B."/>
            <person name="Fiebig A."/>
            <person name="Sproer C."/>
            <person name="Klenk H.P."/>
            <person name="Fardeau M.L."/>
            <person name="Spring S."/>
        </authorList>
    </citation>
    <scope>NUCLEOTIDE SEQUENCE [LARGE SCALE GENOMIC DNA]</scope>
    <source>
        <strain evidence="7 8">L21-RPul-D2</strain>
    </source>
</reference>
<evidence type="ECO:0000313" key="8">
    <source>
        <dbReference type="Proteomes" id="UP000018680"/>
    </source>
</evidence>
<evidence type="ECO:0000256" key="1">
    <source>
        <dbReference type="ARBA" id="ARBA00004196"/>
    </source>
</evidence>
<dbReference type="KEGG" id="slr:L21SP2_0701"/>
<dbReference type="Pfam" id="PF00496">
    <property type="entry name" value="SBP_bac_5"/>
    <property type="match status" value="1"/>
</dbReference>
<dbReference type="Gene3D" id="3.90.76.10">
    <property type="entry name" value="Dipeptide-binding Protein, Domain 1"/>
    <property type="match status" value="1"/>
</dbReference>
<dbReference type="FunFam" id="3.10.105.10:FF:000001">
    <property type="entry name" value="Oligopeptide ABC transporter, oligopeptide-binding protein"/>
    <property type="match status" value="1"/>
</dbReference>
<dbReference type="FunFam" id="3.90.76.10:FF:000001">
    <property type="entry name" value="Oligopeptide ABC transporter substrate-binding protein"/>
    <property type="match status" value="1"/>
</dbReference>
<dbReference type="AlphaFoldDB" id="V5WE99"/>
<organism evidence="7 8">
    <name type="scientific">Salinispira pacifica</name>
    <dbReference type="NCBI Taxonomy" id="1307761"/>
    <lineage>
        <taxon>Bacteria</taxon>
        <taxon>Pseudomonadati</taxon>
        <taxon>Spirochaetota</taxon>
        <taxon>Spirochaetia</taxon>
        <taxon>Spirochaetales</taxon>
        <taxon>Spirochaetaceae</taxon>
        <taxon>Salinispira</taxon>
    </lineage>
</organism>
<dbReference type="HOGENOM" id="CLU_017028_0_3_12"/>
<dbReference type="Proteomes" id="UP000018680">
    <property type="component" value="Chromosome"/>
</dbReference>
<proteinExistence type="inferred from homology"/>
<dbReference type="PATRIC" id="fig|1307761.3.peg.701"/>
<dbReference type="PIRSF" id="PIRSF002741">
    <property type="entry name" value="MppA"/>
    <property type="match status" value="1"/>
</dbReference>
<dbReference type="GO" id="GO:0015833">
    <property type="term" value="P:peptide transport"/>
    <property type="evidence" value="ECO:0007669"/>
    <property type="project" value="TreeGrafter"/>
</dbReference>
<dbReference type="SUPFAM" id="SSF53850">
    <property type="entry name" value="Periplasmic binding protein-like II"/>
    <property type="match status" value="1"/>
</dbReference>
<accession>V5WE99</accession>
<dbReference type="InterPro" id="IPR039424">
    <property type="entry name" value="SBP_5"/>
</dbReference>
<dbReference type="Gene3D" id="3.10.105.10">
    <property type="entry name" value="Dipeptide-binding Protein, Domain 3"/>
    <property type="match status" value="1"/>
</dbReference>
<dbReference type="PROSITE" id="PS51257">
    <property type="entry name" value="PROKAR_LIPOPROTEIN"/>
    <property type="match status" value="1"/>
</dbReference>
<dbReference type="GO" id="GO:1904680">
    <property type="term" value="F:peptide transmembrane transporter activity"/>
    <property type="evidence" value="ECO:0007669"/>
    <property type="project" value="TreeGrafter"/>
</dbReference>
<keyword evidence="3" id="KW-0813">Transport</keyword>
<keyword evidence="4 5" id="KW-0732">Signal</keyword>
<evidence type="ECO:0000256" key="5">
    <source>
        <dbReference type="SAM" id="SignalP"/>
    </source>
</evidence>
<evidence type="ECO:0000259" key="6">
    <source>
        <dbReference type="Pfam" id="PF00496"/>
    </source>
</evidence>
<dbReference type="RefSeq" id="WP_024267059.1">
    <property type="nucleotide sequence ID" value="NC_023035.1"/>
</dbReference>
<protein>
    <submittedName>
        <fullName evidence="7">Oligopeptide ABC transporter, periplasmic oligopeptide-binding protein OppA</fullName>
    </submittedName>
</protein>
<dbReference type="CDD" id="cd08504">
    <property type="entry name" value="PBP2_OppA"/>
    <property type="match status" value="1"/>
</dbReference>
<evidence type="ECO:0000256" key="3">
    <source>
        <dbReference type="ARBA" id="ARBA00022448"/>
    </source>
</evidence>
<dbReference type="EMBL" id="CP006939">
    <property type="protein sequence ID" value="AHC14128.1"/>
    <property type="molecule type" value="Genomic_DNA"/>
</dbReference>
<dbReference type="PANTHER" id="PTHR30290:SF10">
    <property type="entry name" value="PERIPLASMIC OLIGOPEPTIDE-BINDING PROTEIN-RELATED"/>
    <property type="match status" value="1"/>
</dbReference>
<dbReference type="PANTHER" id="PTHR30290">
    <property type="entry name" value="PERIPLASMIC BINDING COMPONENT OF ABC TRANSPORTER"/>
    <property type="match status" value="1"/>
</dbReference>
<evidence type="ECO:0000256" key="4">
    <source>
        <dbReference type="ARBA" id="ARBA00022729"/>
    </source>
</evidence>
<evidence type="ECO:0000256" key="2">
    <source>
        <dbReference type="ARBA" id="ARBA00005695"/>
    </source>
</evidence>
<dbReference type="OrthoDB" id="9801912at2"/>
<dbReference type="GO" id="GO:0043190">
    <property type="term" value="C:ATP-binding cassette (ABC) transporter complex"/>
    <property type="evidence" value="ECO:0007669"/>
    <property type="project" value="InterPro"/>
</dbReference>
<gene>
    <name evidence="7" type="ORF">L21SP2_0701</name>
</gene>